<proteinExistence type="inferred from homology"/>
<keyword evidence="4" id="KW-1185">Reference proteome</keyword>
<dbReference type="Gene3D" id="3.30.530.20">
    <property type="match status" value="1"/>
</dbReference>
<dbReference type="Proteomes" id="UP001296706">
    <property type="component" value="Unassembled WGS sequence"/>
</dbReference>
<dbReference type="InterPro" id="IPR023393">
    <property type="entry name" value="START-like_dom_sf"/>
</dbReference>
<reference evidence="3 4" key="1">
    <citation type="submission" date="2020-04" db="EMBL/GenBank/DDBJ databases">
        <authorList>
            <person name="Klaysubun C."/>
            <person name="Duangmal K."/>
            <person name="Lipun K."/>
        </authorList>
    </citation>
    <scope>NUCLEOTIDE SEQUENCE [LARGE SCALE GENOMIC DNA]</scope>
    <source>
        <strain evidence="3 4">JCM 11839</strain>
    </source>
</reference>
<dbReference type="EMBL" id="JAAXKY010000196">
    <property type="protein sequence ID" value="NMH82095.1"/>
    <property type="molecule type" value="Genomic_DNA"/>
</dbReference>
<protein>
    <submittedName>
        <fullName evidence="3">Toxin-antitoxin system toxin subunit</fullName>
    </submittedName>
</protein>
<evidence type="ECO:0000313" key="4">
    <source>
        <dbReference type="Proteomes" id="UP001296706"/>
    </source>
</evidence>
<evidence type="ECO:0000259" key="2">
    <source>
        <dbReference type="Pfam" id="PF08327"/>
    </source>
</evidence>
<dbReference type="CDD" id="cd08899">
    <property type="entry name" value="SRPBCC_CalC_Aha1-like_6"/>
    <property type="match status" value="1"/>
</dbReference>
<name>A0ABX1RNY8_9PSEU</name>
<evidence type="ECO:0000256" key="1">
    <source>
        <dbReference type="ARBA" id="ARBA00006817"/>
    </source>
</evidence>
<organism evidence="3 4">
    <name type="scientific">Pseudonocardia xinjiangensis</name>
    <dbReference type="NCBI Taxonomy" id="75289"/>
    <lineage>
        <taxon>Bacteria</taxon>
        <taxon>Bacillati</taxon>
        <taxon>Actinomycetota</taxon>
        <taxon>Actinomycetes</taxon>
        <taxon>Pseudonocardiales</taxon>
        <taxon>Pseudonocardiaceae</taxon>
        <taxon>Pseudonocardia</taxon>
    </lineage>
</organism>
<evidence type="ECO:0000313" key="3">
    <source>
        <dbReference type="EMBL" id="NMH82095.1"/>
    </source>
</evidence>
<dbReference type="RefSeq" id="WP_169400109.1">
    <property type="nucleotide sequence ID" value="NZ_BAAAJH010000030.1"/>
</dbReference>
<gene>
    <name evidence="3" type="ORF">HF577_34035</name>
</gene>
<comment type="similarity">
    <text evidence="1">Belongs to the AHA1 family.</text>
</comment>
<dbReference type="InterPro" id="IPR013538">
    <property type="entry name" value="ASHA1/2-like_C"/>
</dbReference>
<dbReference type="SUPFAM" id="SSF55961">
    <property type="entry name" value="Bet v1-like"/>
    <property type="match status" value="2"/>
</dbReference>
<accession>A0ABX1RNY8</accession>
<sequence>MSERASEPSAQREKLETVDGRSVLTMERRLRHAPAKVWRAVTEPERLADWFPAAMTPDLRVGGVVEFGFGADGTVTDLDPPRLFAYTWDDQHLRWELHPDGAGTRLVLVVTFTDRPGAASFASGWHVCIAALDLALEGRPGTDPGVDHVALHEQFVVQFGLDAGSAETTADGWRVRYERQLTRPADEVWAVLSAQAPPGALRDGDVLEHDAEPGGRLRWELTEGTGHGARVVLTHVGTGGDPQPALAAGGAHIAKLLAALS</sequence>
<dbReference type="Pfam" id="PF08327">
    <property type="entry name" value="AHSA1"/>
    <property type="match status" value="1"/>
</dbReference>
<comment type="caution">
    <text evidence="3">The sequence shown here is derived from an EMBL/GenBank/DDBJ whole genome shotgun (WGS) entry which is preliminary data.</text>
</comment>
<feature type="domain" description="Activator of Hsp90 ATPase homologue 1/2-like C-terminal" evidence="2">
    <location>
        <begin position="33"/>
        <end position="136"/>
    </location>
</feature>